<dbReference type="SUPFAM" id="SSF52799">
    <property type="entry name" value="(Phosphotyrosine protein) phosphatases II"/>
    <property type="match status" value="1"/>
</dbReference>
<dbReference type="InterPro" id="IPR000340">
    <property type="entry name" value="Dual-sp_phosphatase_cat-dom"/>
</dbReference>
<dbReference type="PROSITE" id="PS50056">
    <property type="entry name" value="TYR_PHOSPHATASE_2"/>
    <property type="match status" value="1"/>
</dbReference>
<dbReference type="GO" id="GO:0005737">
    <property type="term" value="C:cytoplasm"/>
    <property type="evidence" value="ECO:0007669"/>
    <property type="project" value="TreeGrafter"/>
</dbReference>
<organism evidence="10 11">
    <name type="scientific">Thelephora terrestris</name>
    <dbReference type="NCBI Taxonomy" id="56493"/>
    <lineage>
        <taxon>Eukaryota</taxon>
        <taxon>Fungi</taxon>
        <taxon>Dikarya</taxon>
        <taxon>Basidiomycota</taxon>
        <taxon>Agaricomycotina</taxon>
        <taxon>Agaricomycetes</taxon>
        <taxon>Thelephorales</taxon>
        <taxon>Thelephoraceae</taxon>
        <taxon>Thelephora</taxon>
    </lineage>
</organism>
<dbReference type="InterPro" id="IPR016130">
    <property type="entry name" value="Tyr_Pase_AS"/>
</dbReference>
<evidence type="ECO:0000313" key="10">
    <source>
        <dbReference type="EMBL" id="KAF9792151.1"/>
    </source>
</evidence>
<keyword evidence="3" id="KW-0904">Protein phosphatase</keyword>
<dbReference type="Proteomes" id="UP000736335">
    <property type="component" value="Unassembled WGS sequence"/>
</dbReference>
<dbReference type="PROSITE" id="PS50054">
    <property type="entry name" value="TYR_PHOSPHATASE_DUAL"/>
    <property type="match status" value="1"/>
</dbReference>
<comment type="similarity">
    <text evidence="1">Belongs to the protein-tyrosine phosphatase family. Non-receptor class dual specificity subfamily.</text>
</comment>
<dbReference type="GO" id="GO:0004722">
    <property type="term" value="F:protein serine/threonine phosphatase activity"/>
    <property type="evidence" value="ECO:0007669"/>
    <property type="project" value="UniProtKB-EC"/>
</dbReference>
<dbReference type="InterPro" id="IPR020422">
    <property type="entry name" value="TYR_PHOSPHATASE_DUAL_dom"/>
</dbReference>
<comment type="catalytic activity">
    <reaction evidence="4">
        <text>O-phospho-L-seryl-[protein] + H2O = L-seryl-[protein] + phosphate</text>
        <dbReference type="Rhea" id="RHEA:20629"/>
        <dbReference type="Rhea" id="RHEA-COMP:9863"/>
        <dbReference type="Rhea" id="RHEA-COMP:11604"/>
        <dbReference type="ChEBI" id="CHEBI:15377"/>
        <dbReference type="ChEBI" id="CHEBI:29999"/>
        <dbReference type="ChEBI" id="CHEBI:43474"/>
        <dbReference type="ChEBI" id="CHEBI:83421"/>
        <dbReference type="EC" id="3.1.3.16"/>
    </reaction>
</comment>
<dbReference type="PRINTS" id="PR01909">
    <property type="entry name" value="ADSPHPHTASEA"/>
</dbReference>
<evidence type="ECO:0000256" key="1">
    <source>
        <dbReference type="ARBA" id="ARBA00008601"/>
    </source>
</evidence>
<dbReference type="GO" id="GO:0008138">
    <property type="term" value="F:protein tyrosine/serine/threonine phosphatase activity"/>
    <property type="evidence" value="ECO:0007669"/>
    <property type="project" value="InterPro"/>
</dbReference>
<dbReference type="CDD" id="cd14498">
    <property type="entry name" value="DSP"/>
    <property type="match status" value="1"/>
</dbReference>
<feature type="active site" description="Phosphocysteine intermediate" evidence="6">
    <location>
        <position position="138"/>
    </location>
</feature>
<feature type="domain" description="Tyrosine specific protein phosphatases" evidence="9">
    <location>
        <begin position="113"/>
        <end position="172"/>
    </location>
</feature>
<dbReference type="PRINTS" id="PR01908">
    <property type="entry name" value="ADSPHPHTASE"/>
</dbReference>
<dbReference type="GO" id="GO:0043409">
    <property type="term" value="P:negative regulation of MAPK cascade"/>
    <property type="evidence" value="ECO:0007669"/>
    <property type="project" value="TreeGrafter"/>
</dbReference>
<dbReference type="InterPro" id="IPR029021">
    <property type="entry name" value="Prot-tyrosine_phosphatase-like"/>
</dbReference>
<reference evidence="10" key="2">
    <citation type="submission" date="2020-11" db="EMBL/GenBank/DDBJ databases">
        <authorList>
            <consortium name="DOE Joint Genome Institute"/>
            <person name="Kuo A."/>
            <person name="Miyauchi S."/>
            <person name="Kiss E."/>
            <person name="Drula E."/>
            <person name="Kohler A."/>
            <person name="Sanchez-Garcia M."/>
            <person name="Andreopoulos B."/>
            <person name="Barry K.W."/>
            <person name="Bonito G."/>
            <person name="Buee M."/>
            <person name="Carver A."/>
            <person name="Chen C."/>
            <person name="Cichocki N."/>
            <person name="Clum A."/>
            <person name="Culley D."/>
            <person name="Crous P.W."/>
            <person name="Fauchery L."/>
            <person name="Girlanda M."/>
            <person name="Hayes R."/>
            <person name="Keri Z."/>
            <person name="Labutti K."/>
            <person name="Lipzen A."/>
            <person name="Lombard V."/>
            <person name="Magnuson J."/>
            <person name="Maillard F."/>
            <person name="Morin E."/>
            <person name="Murat C."/>
            <person name="Nolan M."/>
            <person name="Ohm R."/>
            <person name="Pangilinan J."/>
            <person name="Pereira M."/>
            <person name="Perotto S."/>
            <person name="Peter M."/>
            <person name="Riley R."/>
            <person name="Sitrit Y."/>
            <person name="Stielow B."/>
            <person name="Szollosi G."/>
            <person name="Zifcakova L."/>
            <person name="Stursova M."/>
            <person name="Spatafora J.W."/>
            <person name="Tedersoo L."/>
            <person name="Vaario L.-M."/>
            <person name="Yamada A."/>
            <person name="Yan M."/>
            <person name="Wang P."/>
            <person name="Xu J."/>
            <person name="Bruns T."/>
            <person name="Baldrian P."/>
            <person name="Vilgalys R."/>
            <person name="Henrissat B."/>
            <person name="Grigoriev I.V."/>
            <person name="Hibbett D."/>
            <person name="Nagy L.G."/>
            <person name="Martin F.M."/>
        </authorList>
    </citation>
    <scope>NUCLEOTIDE SEQUENCE</scope>
    <source>
        <strain evidence="10">UH-Tt-Lm1</strain>
    </source>
</reference>
<dbReference type="EMBL" id="WIUZ02000001">
    <property type="protein sequence ID" value="KAF9792151.1"/>
    <property type="molecule type" value="Genomic_DNA"/>
</dbReference>
<evidence type="ECO:0000256" key="3">
    <source>
        <dbReference type="ARBA" id="ARBA00022912"/>
    </source>
</evidence>
<evidence type="ECO:0000313" key="11">
    <source>
        <dbReference type="Proteomes" id="UP000736335"/>
    </source>
</evidence>
<evidence type="ECO:0000256" key="6">
    <source>
        <dbReference type="PIRSR" id="PIRSR620405-1"/>
    </source>
</evidence>
<name>A0A9P6LC60_9AGAM</name>
<evidence type="ECO:0000259" key="9">
    <source>
        <dbReference type="PROSITE" id="PS50056"/>
    </source>
</evidence>
<comment type="caution">
    <text evidence="10">The sequence shown here is derived from an EMBL/GenBank/DDBJ whole genome shotgun (WGS) entry which is preliminary data.</text>
</comment>
<keyword evidence="11" id="KW-1185">Reference proteome</keyword>
<keyword evidence="2" id="KW-0378">Hydrolase</keyword>
<feature type="region of interest" description="Disordered" evidence="7">
    <location>
        <begin position="15"/>
        <end position="36"/>
    </location>
</feature>
<evidence type="ECO:0000256" key="2">
    <source>
        <dbReference type="ARBA" id="ARBA00022801"/>
    </source>
</evidence>
<sequence>MSTVSLCPKQPPKLRLTPLNLKPPSQSSPIAYPSSCSSSSTTASEVSTQSELTEILPNLYISDINVAECHTTLSSLGITHVLSAMSGTVHIPAALPIHKLQIPLLDTPFAELAAFLPNTTDFLTDALRDKNAKVLVHCVKGVSRSASVISAYLIARYGWTTDQAVNYIRSKRMNAQPNRGFISQLDEYARSLNQSPS</sequence>
<feature type="compositionally biased region" description="Low complexity" evidence="7">
    <location>
        <begin position="23"/>
        <end position="36"/>
    </location>
</feature>
<evidence type="ECO:0000256" key="4">
    <source>
        <dbReference type="ARBA" id="ARBA00047761"/>
    </source>
</evidence>
<dbReference type="OrthoDB" id="10252009at2759"/>
<dbReference type="Pfam" id="PF00782">
    <property type="entry name" value="DSPc"/>
    <property type="match status" value="1"/>
</dbReference>
<dbReference type="PANTHER" id="PTHR10159:SF519">
    <property type="entry name" value="DUAL SPECIFICITY PROTEIN PHOSPHATASE MPK3"/>
    <property type="match status" value="1"/>
</dbReference>
<dbReference type="SMART" id="SM00195">
    <property type="entry name" value="DSPc"/>
    <property type="match status" value="1"/>
</dbReference>
<dbReference type="PROSITE" id="PS00383">
    <property type="entry name" value="TYR_PHOSPHATASE_1"/>
    <property type="match status" value="1"/>
</dbReference>
<feature type="domain" description="Tyrosine-protein phosphatase" evidence="8">
    <location>
        <begin position="51"/>
        <end position="194"/>
    </location>
</feature>
<dbReference type="PANTHER" id="PTHR10159">
    <property type="entry name" value="DUAL SPECIFICITY PROTEIN PHOSPHATASE"/>
    <property type="match status" value="1"/>
</dbReference>
<evidence type="ECO:0000259" key="8">
    <source>
        <dbReference type="PROSITE" id="PS50054"/>
    </source>
</evidence>
<reference evidence="10" key="1">
    <citation type="journal article" date="2020" name="Nat. Commun.">
        <title>Large-scale genome sequencing of mycorrhizal fungi provides insights into the early evolution of symbiotic traits.</title>
        <authorList>
            <person name="Miyauchi S."/>
            <person name="Kiss E."/>
            <person name="Kuo A."/>
            <person name="Drula E."/>
            <person name="Kohler A."/>
            <person name="Sanchez-Garcia M."/>
            <person name="Morin E."/>
            <person name="Andreopoulos B."/>
            <person name="Barry K.W."/>
            <person name="Bonito G."/>
            <person name="Buee M."/>
            <person name="Carver A."/>
            <person name="Chen C."/>
            <person name="Cichocki N."/>
            <person name="Clum A."/>
            <person name="Culley D."/>
            <person name="Crous P.W."/>
            <person name="Fauchery L."/>
            <person name="Girlanda M."/>
            <person name="Hayes R.D."/>
            <person name="Keri Z."/>
            <person name="LaButti K."/>
            <person name="Lipzen A."/>
            <person name="Lombard V."/>
            <person name="Magnuson J."/>
            <person name="Maillard F."/>
            <person name="Murat C."/>
            <person name="Nolan M."/>
            <person name="Ohm R.A."/>
            <person name="Pangilinan J."/>
            <person name="Pereira M.F."/>
            <person name="Perotto S."/>
            <person name="Peter M."/>
            <person name="Pfister S."/>
            <person name="Riley R."/>
            <person name="Sitrit Y."/>
            <person name="Stielow J.B."/>
            <person name="Szollosi G."/>
            <person name="Zifcakova L."/>
            <person name="Stursova M."/>
            <person name="Spatafora J.W."/>
            <person name="Tedersoo L."/>
            <person name="Vaario L.M."/>
            <person name="Yamada A."/>
            <person name="Yan M."/>
            <person name="Wang P."/>
            <person name="Xu J."/>
            <person name="Bruns T."/>
            <person name="Baldrian P."/>
            <person name="Vilgalys R."/>
            <person name="Dunand C."/>
            <person name="Henrissat B."/>
            <person name="Grigoriev I.V."/>
            <person name="Hibbett D."/>
            <person name="Nagy L.G."/>
            <person name="Martin F.M."/>
        </authorList>
    </citation>
    <scope>NUCLEOTIDE SEQUENCE</scope>
    <source>
        <strain evidence="10">UH-Tt-Lm1</strain>
    </source>
</reference>
<gene>
    <name evidence="10" type="ORF">BJ322DRAFT_1027463</name>
</gene>
<proteinExistence type="inferred from homology"/>
<dbReference type="InterPro" id="IPR000387">
    <property type="entry name" value="Tyr_Pase_dom"/>
</dbReference>
<dbReference type="AlphaFoldDB" id="A0A9P6LC60"/>
<evidence type="ECO:0000256" key="7">
    <source>
        <dbReference type="SAM" id="MobiDB-lite"/>
    </source>
</evidence>
<comment type="catalytic activity">
    <reaction evidence="5">
        <text>O-phospho-L-threonyl-[protein] + H2O = L-threonyl-[protein] + phosphate</text>
        <dbReference type="Rhea" id="RHEA:47004"/>
        <dbReference type="Rhea" id="RHEA-COMP:11060"/>
        <dbReference type="Rhea" id="RHEA-COMP:11605"/>
        <dbReference type="ChEBI" id="CHEBI:15377"/>
        <dbReference type="ChEBI" id="CHEBI:30013"/>
        <dbReference type="ChEBI" id="CHEBI:43474"/>
        <dbReference type="ChEBI" id="CHEBI:61977"/>
        <dbReference type="EC" id="3.1.3.16"/>
    </reaction>
</comment>
<dbReference type="Gene3D" id="3.90.190.10">
    <property type="entry name" value="Protein tyrosine phosphatase superfamily"/>
    <property type="match status" value="1"/>
</dbReference>
<evidence type="ECO:0000256" key="5">
    <source>
        <dbReference type="ARBA" id="ARBA00048336"/>
    </source>
</evidence>
<accession>A0A9P6LC60</accession>
<protein>
    <submittedName>
        <fullName evidence="10">Protein-tyrosine phosphatase-like protein</fullName>
    </submittedName>
</protein>
<dbReference type="InterPro" id="IPR020405">
    <property type="entry name" value="Atypical_DUSP_subfamA"/>
</dbReference>